<evidence type="ECO:0000313" key="4">
    <source>
        <dbReference type="Proteomes" id="UP000246073"/>
    </source>
</evidence>
<dbReference type="EMBL" id="OOFM01000004">
    <property type="protein sequence ID" value="SPL64011.1"/>
    <property type="molecule type" value="Genomic_DNA"/>
</dbReference>
<feature type="chain" id="PRO_5044578358" evidence="1">
    <location>
        <begin position="23"/>
        <end position="168"/>
    </location>
</feature>
<feature type="signal peptide" evidence="1">
    <location>
        <begin position="1"/>
        <end position="22"/>
    </location>
</feature>
<dbReference type="Proteomes" id="UP000246073">
    <property type="component" value="Unassembled WGS sequence"/>
</dbReference>
<reference evidence="3" key="1">
    <citation type="submission" date="2017-12" db="EMBL/GenBank/DDBJ databases">
        <authorList>
            <person name="Hurst M.R.H."/>
        </authorList>
    </citation>
    <scope>NUCLEOTIDE SEQUENCE [LARGE SCALE GENOMIC DNA]</scope>
    <source>
        <strain evidence="3">FI11154</strain>
    </source>
</reference>
<dbReference type="RefSeq" id="WP_109367833.1">
    <property type="nucleotide sequence ID" value="NZ_JABFCY010000011.1"/>
</dbReference>
<keyword evidence="5" id="KW-1185">Reference proteome</keyword>
<protein>
    <submittedName>
        <fullName evidence="2">Oxidoreductase</fullName>
    </submittedName>
</protein>
<evidence type="ECO:0000256" key="1">
    <source>
        <dbReference type="SAM" id="SignalP"/>
    </source>
</evidence>
<evidence type="ECO:0000313" key="2">
    <source>
        <dbReference type="EMBL" id="NNU61918.1"/>
    </source>
</evidence>
<dbReference type="InterPro" id="IPR036374">
    <property type="entry name" value="OxRdtase_Mopterin-bd_sf"/>
</dbReference>
<keyword evidence="1" id="KW-0732">Signal</keyword>
<evidence type="ECO:0000313" key="5">
    <source>
        <dbReference type="Proteomes" id="UP000574931"/>
    </source>
</evidence>
<organism evidence="3 4">
    <name type="scientific">Ochrobactrum soli</name>
    <dbReference type="NCBI Taxonomy" id="2448455"/>
    <lineage>
        <taxon>Bacteria</taxon>
        <taxon>Pseudomonadati</taxon>
        <taxon>Pseudomonadota</taxon>
        <taxon>Alphaproteobacteria</taxon>
        <taxon>Hyphomicrobiales</taxon>
        <taxon>Brucellaceae</taxon>
        <taxon>Brucella/Ochrobactrum group</taxon>
        <taxon>Ochrobactrum</taxon>
    </lineage>
</organism>
<dbReference type="AlphaFoldDB" id="A0A2P9HIP8"/>
<name>A0A2P9HIP8_9HYPH</name>
<dbReference type="SUPFAM" id="SSF56524">
    <property type="entry name" value="Oxidoreductase molybdopterin-binding domain"/>
    <property type="match status" value="1"/>
</dbReference>
<dbReference type="Proteomes" id="UP000574931">
    <property type="component" value="Unassembled WGS sequence"/>
</dbReference>
<gene>
    <name evidence="2" type="ORF">HKX02_16915</name>
    <name evidence="3" type="ORF">OHAE_3943</name>
</gene>
<evidence type="ECO:0000313" key="3">
    <source>
        <dbReference type="EMBL" id="SPL64011.1"/>
    </source>
</evidence>
<sequence length="168" mass="18535">MNLGRLFVCLAVCVTAISGAFAASLPKPQDKPILTISGNIQNKNNGDTAQFDRAGLEALGLKTVETANPWYDGKVRFEGVSIDQLMKLVGAEGKTVTAVALNDYVTTIPLEDFKKFNVILALKRDGKYMAVRDKGPLFIIYPYDSDPQLQNQTYYTRSAWQVAKLIVE</sequence>
<dbReference type="EMBL" id="JABFCY010000011">
    <property type="protein sequence ID" value="NNU61918.1"/>
    <property type="molecule type" value="Genomic_DNA"/>
</dbReference>
<proteinExistence type="predicted"/>
<reference evidence="4" key="2">
    <citation type="submission" date="2017-12" db="EMBL/GenBank/DDBJ databases">
        <authorList>
            <person name="Diaz M."/>
        </authorList>
    </citation>
    <scope>NUCLEOTIDE SEQUENCE [LARGE SCALE GENOMIC DNA]</scope>
    <source>
        <strain evidence="4">FI11154</strain>
    </source>
</reference>
<accession>A0A2P9HIP8</accession>
<reference evidence="2 5" key="3">
    <citation type="submission" date="2020-05" db="EMBL/GenBank/DDBJ databases">
        <title>Draft Genome Sequence of Ochrobactrum soli Isolated from Stable Fly Gut.</title>
        <authorList>
            <person name="Pileggi M.T."/>
            <person name="Vazhakkala L.J."/>
            <person name="Wong C.N."/>
        </authorList>
    </citation>
    <scope>NUCLEOTIDE SEQUENCE [LARGE SCALE GENOMIC DNA]</scope>
    <source>
        <strain evidence="2 5">MTP-C0764</strain>
    </source>
</reference>